<reference evidence="1 2" key="1">
    <citation type="journal article" date="2014" name="BMC Genomics">
        <title>Genome sequencing of four Aureobasidium pullulans varieties: biotechnological potential, stress tolerance, and description of new species.</title>
        <authorList>
            <person name="Gostin Ar C."/>
            <person name="Ohm R.A."/>
            <person name="Kogej T."/>
            <person name="Sonjak S."/>
            <person name="Turk M."/>
            <person name="Zajc J."/>
            <person name="Zalar P."/>
            <person name="Grube M."/>
            <person name="Sun H."/>
            <person name="Han J."/>
            <person name="Sharma A."/>
            <person name="Chiniquy J."/>
            <person name="Ngan C.Y."/>
            <person name="Lipzen A."/>
            <person name="Barry K."/>
            <person name="Grigoriev I.V."/>
            <person name="Gunde-Cimerman N."/>
        </authorList>
    </citation>
    <scope>NUCLEOTIDE SEQUENCE [LARGE SCALE GENOMIC DNA]</scope>
    <source>
        <strain evidence="1 2">EXF-150</strain>
    </source>
</reference>
<protein>
    <submittedName>
        <fullName evidence="1">Uncharacterized protein</fullName>
    </submittedName>
</protein>
<dbReference type="Proteomes" id="UP000030706">
    <property type="component" value="Unassembled WGS sequence"/>
</dbReference>
<proteinExistence type="predicted"/>
<dbReference type="RefSeq" id="XP_029760733.1">
    <property type="nucleotide sequence ID" value="XM_029899438.1"/>
</dbReference>
<accession>A0A074YCH6</accession>
<evidence type="ECO:0000313" key="2">
    <source>
        <dbReference type="Proteomes" id="UP000030706"/>
    </source>
</evidence>
<dbReference type="HOGENOM" id="CLU_2291152_0_0_1"/>
<organism evidence="1 2">
    <name type="scientific">Aureobasidium pullulans EXF-150</name>
    <dbReference type="NCBI Taxonomy" id="1043002"/>
    <lineage>
        <taxon>Eukaryota</taxon>
        <taxon>Fungi</taxon>
        <taxon>Dikarya</taxon>
        <taxon>Ascomycota</taxon>
        <taxon>Pezizomycotina</taxon>
        <taxon>Dothideomycetes</taxon>
        <taxon>Dothideomycetidae</taxon>
        <taxon>Dothideales</taxon>
        <taxon>Saccotheciaceae</taxon>
        <taxon>Aureobasidium</taxon>
    </lineage>
</organism>
<evidence type="ECO:0000313" key="1">
    <source>
        <dbReference type="EMBL" id="KEQ84546.1"/>
    </source>
</evidence>
<dbReference type="GeneID" id="40741744"/>
<sequence length="101" mass="11199">MDKMATSTLRETFLLIGLRSATLGHPLPLHVSPREHTFEYEHSRSPGCGNIRALSSGQMGRAYSRTCCGHTLSVPLRPLYTALPRKTHNTFLTRVVSIVHG</sequence>
<keyword evidence="2" id="KW-1185">Reference proteome</keyword>
<name>A0A074YCH6_AURPU</name>
<dbReference type="EMBL" id="KL584982">
    <property type="protein sequence ID" value="KEQ84546.1"/>
    <property type="molecule type" value="Genomic_DNA"/>
</dbReference>
<dbReference type="AlphaFoldDB" id="A0A074YCH6"/>
<gene>
    <name evidence="1" type="ORF">M438DRAFT_215798</name>
</gene>